<dbReference type="EMBL" id="BMYF01000006">
    <property type="protein sequence ID" value="GHB32951.1"/>
    <property type="molecule type" value="Genomic_DNA"/>
</dbReference>
<evidence type="ECO:0000313" key="1">
    <source>
        <dbReference type="EMBL" id="GHB32951.1"/>
    </source>
</evidence>
<dbReference type="SUPFAM" id="SSF52540">
    <property type="entry name" value="P-loop containing nucleoside triphosphate hydrolases"/>
    <property type="match status" value="1"/>
</dbReference>
<organism evidence="1 2">
    <name type="scientific">Mongoliitalea lutea</name>
    <dbReference type="NCBI Taxonomy" id="849756"/>
    <lineage>
        <taxon>Bacteria</taxon>
        <taxon>Pseudomonadati</taxon>
        <taxon>Bacteroidota</taxon>
        <taxon>Cytophagia</taxon>
        <taxon>Cytophagales</taxon>
        <taxon>Cyclobacteriaceae</taxon>
        <taxon>Mongoliitalea</taxon>
    </lineage>
</organism>
<dbReference type="RefSeq" id="WP_189579607.1">
    <property type="nucleotide sequence ID" value="NZ_BMYF01000006.1"/>
</dbReference>
<keyword evidence="2" id="KW-1185">Reference proteome</keyword>
<proteinExistence type="predicted"/>
<dbReference type="Proteomes" id="UP000642809">
    <property type="component" value="Unassembled WGS sequence"/>
</dbReference>
<reference evidence="1" key="1">
    <citation type="journal article" date="2014" name="Int. J. Syst. Evol. Microbiol.">
        <title>Complete genome sequence of Corynebacterium casei LMG S-19264T (=DSM 44701T), isolated from a smear-ripened cheese.</title>
        <authorList>
            <consortium name="US DOE Joint Genome Institute (JGI-PGF)"/>
            <person name="Walter F."/>
            <person name="Albersmeier A."/>
            <person name="Kalinowski J."/>
            <person name="Ruckert C."/>
        </authorList>
    </citation>
    <scope>NUCLEOTIDE SEQUENCE</scope>
    <source>
        <strain evidence="1">KCTC 23224</strain>
    </source>
</reference>
<accession>A0A8J3G4Z8</accession>
<reference evidence="1" key="2">
    <citation type="submission" date="2020-09" db="EMBL/GenBank/DDBJ databases">
        <authorList>
            <person name="Sun Q."/>
            <person name="Kim S."/>
        </authorList>
    </citation>
    <scope>NUCLEOTIDE SEQUENCE</scope>
    <source>
        <strain evidence="1">KCTC 23224</strain>
    </source>
</reference>
<protein>
    <recommendedName>
        <fullName evidence="3">AAA domain-containing protein</fullName>
    </recommendedName>
</protein>
<sequence>MRKIIFVLGIPGSGKSTFIQKHYGDAAKFHVMDLYQESILRFGTIQPVLDGFKVDENDAYIELYNEVPWDAFMAFDDGKVVVIECPVLDEETSPFMELIYQASDAGVETEVIFLTVEPEEAHRRVLIAGPDYRSSADILEEQLDALEFLIDHCKRNKLQV</sequence>
<name>A0A8J3G4Z8_9BACT</name>
<dbReference type="InterPro" id="IPR027417">
    <property type="entry name" value="P-loop_NTPase"/>
</dbReference>
<gene>
    <name evidence="1" type="ORF">GCM10008106_12310</name>
</gene>
<evidence type="ECO:0000313" key="2">
    <source>
        <dbReference type="Proteomes" id="UP000642809"/>
    </source>
</evidence>
<comment type="caution">
    <text evidence="1">The sequence shown here is derived from an EMBL/GenBank/DDBJ whole genome shotgun (WGS) entry which is preliminary data.</text>
</comment>
<evidence type="ECO:0008006" key="3">
    <source>
        <dbReference type="Google" id="ProtNLM"/>
    </source>
</evidence>
<dbReference type="AlphaFoldDB" id="A0A8J3G4Z8"/>
<dbReference type="Gene3D" id="3.40.50.300">
    <property type="entry name" value="P-loop containing nucleotide triphosphate hydrolases"/>
    <property type="match status" value="1"/>
</dbReference>